<dbReference type="GO" id="GO:0005737">
    <property type="term" value="C:cytoplasm"/>
    <property type="evidence" value="ECO:0007669"/>
    <property type="project" value="UniProtKB-SubCell"/>
</dbReference>
<accession>A0A841F6X6</accession>
<comment type="subcellular location">
    <subcellularLocation>
        <location evidence="1 13">Cytoplasm</location>
    </subcellularLocation>
</comment>
<dbReference type="GO" id="GO:0006260">
    <property type="term" value="P:DNA replication"/>
    <property type="evidence" value="ECO:0007669"/>
    <property type="project" value="UniProtKB-KW"/>
</dbReference>
<keyword evidence="11 13" id="KW-0234">DNA repair</keyword>
<evidence type="ECO:0000256" key="8">
    <source>
        <dbReference type="ARBA" id="ARBA00022705"/>
    </source>
</evidence>
<sequence length="1079" mass="116303">MTDRYAELHCHSYFSFLDGASSPAELVDEAIRLGLTGLAVTDHDGFYGVVQFAEAARERGLPTVFGAELSFELPSRQTGVADPAGRHLLVLARNPEGYARLSAAIAAAYEESIGGAKGRPVYDLEALAGEAGGDWLVLTGCRKGFLPSALASGGTGGATRELDRLTALFGRGNVAVELTDHDLPDDDERVDALARIAANLQVATVATNNVHYAHPSRQPVAATLASIRARSPLDSLDGHLPAAAGAHLRGAREMYARFADHPGAVERAAEFAAACAFDLDLIAPRLPLFAPEGHTEMSWLATRVLQGAREYYGPPGSPAVEGAYKQLETELAVIDELGFPGYFLIVDDIAKFCRDNGILCQGRGSAANSAVCYALGITKVDAVKYDLLFERFLSPDRDGHPDIDLDIASDRREEVIQYVYRKYGRGHAAMVANVISYRPRSAVRDVAKALGHTAERAEGWSKQLDRGKRVTDSEVDEIPADVTALADDIGRFPRHLGIHPGGMVICDRPIAQVCPVEPATMPDRTVLQWDKDDCASAGLVKFDLLGLGMLTALSKAVELVERHHGVHIDLALLPKDDPATMAMLCEADTVGVFQVESRAQMSTLPRLRPENFYDLAIEVALIRPGPIQGGSVHPYLARRAGEPWRHKVPKKLLATLEKTCGVPLFQEQLMQMAIDIADFDAREADALRRAMGSKRSEERMQALKARLYAGMERNGVVGAQADEIFQQLHAFADFGFPESHAISFAYLVYASAWLKRHFPAAFTAALLNSQPMGFYSPNTLIADARRHGITVLRPDLNLSGADAVLEDLPDTGEQPVADLSLDPCARLTEITARPVPQPAIRLGLSSVRAISTATAERVEEGRPYTGMTDLARRAGLTTAQLENLAVADAFACFGLSRREALWAAGAAARERPGTLPGTATGLTAPPLPPMSQVELAGADFWATGVSPQSHPVEFVRATLDEAGVLRVADLAEAGDRIRVRVAGLITHRQRPPTAGGVTFLSLEDETGILNVVCSAGLWRRQRKLARTAVGVIVRGMVEKKITHGAEDDARPPGVVINLVADLLEPLDLPLRPGPSRDFQ</sequence>
<organism evidence="15 16">
    <name type="scientific">Phytomonospora endophytica</name>
    <dbReference type="NCBI Taxonomy" id="714109"/>
    <lineage>
        <taxon>Bacteria</taxon>
        <taxon>Bacillati</taxon>
        <taxon>Actinomycetota</taxon>
        <taxon>Actinomycetes</taxon>
        <taxon>Micromonosporales</taxon>
        <taxon>Micromonosporaceae</taxon>
        <taxon>Phytomonospora</taxon>
    </lineage>
</organism>
<dbReference type="Pfam" id="PF07733">
    <property type="entry name" value="DNA_pol3_alpha"/>
    <property type="match status" value="1"/>
</dbReference>
<dbReference type="GO" id="GO:0003676">
    <property type="term" value="F:nucleic acid binding"/>
    <property type="evidence" value="ECO:0007669"/>
    <property type="project" value="InterPro"/>
</dbReference>
<dbReference type="NCBIfam" id="TIGR00594">
    <property type="entry name" value="polc"/>
    <property type="match status" value="1"/>
</dbReference>
<evidence type="ECO:0000313" key="16">
    <source>
        <dbReference type="Proteomes" id="UP000548476"/>
    </source>
</evidence>
<keyword evidence="5 13" id="KW-0963">Cytoplasm</keyword>
<evidence type="ECO:0000313" key="15">
    <source>
        <dbReference type="EMBL" id="MBB6032731.1"/>
    </source>
</evidence>
<dbReference type="InterPro" id="IPR040982">
    <property type="entry name" value="DNA_pol3_finger"/>
</dbReference>
<evidence type="ECO:0000256" key="7">
    <source>
        <dbReference type="ARBA" id="ARBA00022695"/>
    </source>
</evidence>
<dbReference type="NCBIfam" id="NF004225">
    <property type="entry name" value="PRK05672.1"/>
    <property type="match status" value="1"/>
</dbReference>
<dbReference type="InterPro" id="IPR004805">
    <property type="entry name" value="DnaE2/DnaE/PolC"/>
</dbReference>
<dbReference type="GO" id="GO:0008408">
    <property type="term" value="F:3'-5' exonuclease activity"/>
    <property type="evidence" value="ECO:0007669"/>
    <property type="project" value="InterPro"/>
</dbReference>
<dbReference type="InterPro" id="IPR023073">
    <property type="entry name" value="DnaE2"/>
</dbReference>
<keyword evidence="8 13" id="KW-0235">DNA replication</keyword>
<dbReference type="Pfam" id="PF01336">
    <property type="entry name" value="tRNA_anti-codon"/>
    <property type="match status" value="1"/>
</dbReference>
<dbReference type="SUPFAM" id="SSF89550">
    <property type="entry name" value="PHP domain-like"/>
    <property type="match status" value="1"/>
</dbReference>
<evidence type="ECO:0000256" key="3">
    <source>
        <dbReference type="ARBA" id="ARBA00012417"/>
    </source>
</evidence>
<proteinExistence type="inferred from homology"/>
<evidence type="ECO:0000256" key="13">
    <source>
        <dbReference type="HAMAP-Rule" id="MF_01902"/>
    </source>
</evidence>
<protein>
    <recommendedName>
        <fullName evidence="4 13">Error-prone DNA polymerase</fullName>
        <ecNumber evidence="3 13">2.7.7.7</ecNumber>
    </recommendedName>
</protein>
<dbReference type="InterPro" id="IPR004013">
    <property type="entry name" value="PHP_dom"/>
</dbReference>
<dbReference type="GO" id="GO:0006281">
    <property type="term" value="P:DNA repair"/>
    <property type="evidence" value="ECO:0007669"/>
    <property type="project" value="UniProtKB-UniRule"/>
</dbReference>
<dbReference type="Pfam" id="PF02811">
    <property type="entry name" value="PHP"/>
    <property type="match status" value="1"/>
</dbReference>
<comment type="catalytic activity">
    <reaction evidence="12 13">
        <text>DNA(n) + a 2'-deoxyribonucleoside 5'-triphosphate = DNA(n+1) + diphosphate</text>
        <dbReference type="Rhea" id="RHEA:22508"/>
        <dbReference type="Rhea" id="RHEA-COMP:17339"/>
        <dbReference type="Rhea" id="RHEA-COMP:17340"/>
        <dbReference type="ChEBI" id="CHEBI:33019"/>
        <dbReference type="ChEBI" id="CHEBI:61560"/>
        <dbReference type="ChEBI" id="CHEBI:173112"/>
        <dbReference type="EC" id="2.7.7.7"/>
    </reaction>
</comment>
<evidence type="ECO:0000256" key="6">
    <source>
        <dbReference type="ARBA" id="ARBA00022679"/>
    </source>
</evidence>
<dbReference type="InterPro" id="IPR003141">
    <property type="entry name" value="Pol/His_phosphatase_N"/>
</dbReference>
<dbReference type="Pfam" id="PF14579">
    <property type="entry name" value="HHH_6"/>
    <property type="match status" value="1"/>
</dbReference>
<keyword evidence="10 13" id="KW-0239">DNA-directed DNA polymerase</keyword>
<evidence type="ECO:0000256" key="11">
    <source>
        <dbReference type="ARBA" id="ARBA00023204"/>
    </source>
</evidence>
<dbReference type="Proteomes" id="UP000548476">
    <property type="component" value="Unassembled WGS sequence"/>
</dbReference>
<dbReference type="InterPro" id="IPR016195">
    <property type="entry name" value="Pol/histidinol_Pase-like"/>
</dbReference>
<evidence type="ECO:0000256" key="1">
    <source>
        <dbReference type="ARBA" id="ARBA00004496"/>
    </source>
</evidence>
<evidence type="ECO:0000256" key="10">
    <source>
        <dbReference type="ARBA" id="ARBA00022932"/>
    </source>
</evidence>
<evidence type="ECO:0000256" key="5">
    <source>
        <dbReference type="ARBA" id="ARBA00022490"/>
    </source>
</evidence>
<evidence type="ECO:0000256" key="12">
    <source>
        <dbReference type="ARBA" id="ARBA00049244"/>
    </source>
</evidence>
<dbReference type="Gene3D" id="3.20.20.140">
    <property type="entry name" value="Metal-dependent hydrolases"/>
    <property type="match status" value="1"/>
</dbReference>
<evidence type="ECO:0000256" key="2">
    <source>
        <dbReference type="ARBA" id="ARBA00007391"/>
    </source>
</evidence>
<dbReference type="GO" id="GO:0003887">
    <property type="term" value="F:DNA-directed DNA polymerase activity"/>
    <property type="evidence" value="ECO:0007669"/>
    <property type="project" value="UniProtKB-UniRule"/>
</dbReference>
<dbReference type="AlphaFoldDB" id="A0A841F6X6"/>
<dbReference type="EC" id="2.7.7.7" evidence="3 13"/>
<dbReference type="InterPro" id="IPR004365">
    <property type="entry name" value="NA-bd_OB_tRNA"/>
</dbReference>
<dbReference type="InterPro" id="IPR011708">
    <property type="entry name" value="DNA_pol3_alpha_NTPase_dom"/>
</dbReference>
<dbReference type="Pfam" id="PF17657">
    <property type="entry name" value="DNA_pol3_finger"/>
    <property type="match status" value="1"/>
</dbReference>
<dbReference type="SMART" id="SM00481">
    <property type="entry name" value="POLIIIAc"/>
    <property type="match status" value="1"/>
</dbReference>
<dbReference type="CDD" id="cd04485">
    <property type="entry name" value="DnaE_OBF"/>
    <property type="match status" value="1"/>
</dbReference>
<keyword evidence="16" id="KW-1185">Reference proteome</keyword>
<evidence type="ECO:0000259" key="14">
    <source>
        <dbReference type="SMART" id="SM00481"/>
    </source>
</evidence>
<evidence type="ECO:0000256" key="9">
    <source>
        <dbReference type="ARBA" id="ARBA00022763"/>
    </source>
</evidence>
<dbReference type="InterPro" id="IPR029460">
    <property type="entry name" value="DNAPol_HHH"/>
</dbReference>
<comment type="caution">
    <text evidence="15">The sequence shown here is derived from an EMBL/GenBank/DDBJ whole genome shotgun (WGS) entry which is preliminary data.</text>
</comment>
<keyword evidence="7 13" id="KW-0548">Nucleotidyltransferase</keyword>
<gene>
    <name evidence="13" type="primary">dnaE2</name>
    <name evidence="15" type="ORF">HNR73_000573</name>
</gene>
<keyword evidence="9 13" id="KW-0227">DNA damage</keyword>
<comment type="similarity">
    <text evidence="2 13">Belongs to the DNA polymerase type-C family. DnaE2 subfamily.</text>
</comment>
<reference evidence="15 16" key="1">
    <citation type="submission" date="2020-08" db="EMBL/GenBank/DDBJ databases">
        <title>Genomic Encyclopedia of Type Strains, Phase IV (KMG-IV): sequencing the most valuable type-strain genomes for metagenomic binning, comparative biology and taxonomic classification.</title>
        <authorList>
            <person name="Goeker M."/>
        </authorList>
    </citation>
    <scope>NUCLEOTIDE SEQUENCE [LARGE SCALE GENOMIC DNA]</scope>
    <source>
        <strain evidence="15 16">YIM 65646</strain>
    </source>
</reference>
<name>A0A841F6X6_9ACTN</name>
<dbReference type="HAMAP" id="MF_01902">
    <property type="entry name" value="DNApol_error_prone"/>
    <property type="match status" value="1"/>
</dbReference>
<dbReference type="PANTHER" id="PTHR32294:SF4">
    <property type="entry name" value="ERROR-PRONE DNA POLYMERASE"/>
    <property type="match status" value="1"/>
</dbReference>
<comment type="function">
    <text evidence="13">DNA polymerase involved in damage-induced mutagenesis and translesion synthesis (TLS). It is not the major replicative DNA polymerase.</text>
</comment>
<feature type="domain" description="Polymerase/histidinol phosphatase N-terminal" evidence="14">
    <location>
        <begin position="6"/>
        <end position="73"/>
    </location>
</feature>
<dbReference type="PANTHER" id="PTHR32294">
    <property type="entry name" value="DNA POLYMERASE III SUBUNIT ALPHA"/>
    <property type="match status" value="1"/>
</dbReference>
<dbReference type="EMBL" id="JACHGT010000001">
    <property type="protein sequence ID" value="MBB6032731.1"/>
    <property type="molecule type" value="Genomic_DNA"/>
</dbReference>
<evidence type="ECO:0000256" key="4">
    <source>
        <dbReference type="ARBA" id="ARBA00017273"/>
    </source>
</evidence>
<keyword evidence="6 13" id="KW-0808">Transferase</keyword>